<reference evidence="15" key="1">
    <citation type="submission" date="2022-01" db="EMBL/GenBank/DDBJ databases">
        <authorList>
            <person name="Braso-Vives M."/>
        </authorList>
    </citation>
    <scope>NUCLEOTIDE SEQUENCE</scope>
</reference>
<keyword evidence="8 13" id="KW-1133">Transmembrane helix</keyword>
<keyword evidence="6" id="KW-0631">Potassium channel</keyword>
<feature type="transmembrane region" description="Helical" evidence="13">
    <location>
        <begin position="238"/>
        <end position="258"/>
    </location>
</feature>
<keyword evidence="3 12" id="KW-0813">Transport</keyword>
<feature type="transmembrane region" description="Helical" evidence="13">
    <location>
        <begin position="270"/>
        <end position="288"/>
    </location>
</feature>
<evidence type="ECO:0000256" key="6">
    <source>
        <dbReference type="ARBA" id="ARBA00022826"/>
    </source>
</evidence>
<comment type="similarity">
    <text evidence="2 12">Belongs to the two pore domain potassium channel (TC 1.A.1.8) family.</text>
</comment>
<evidence type="ECO:0000256" key="4">
    <source>
        <dbReference type="ARBA" id="ARBA00022538"/>
    </source>
</evidence>
<protein>
    <submittedName>
        <fullName evidence="15">KCNK10 protein</fullName>
    </submittedName>
</protein>
<dbReference type="PANTHER" id="PTHR11003:SF338">
    <property type="entry name" value="PROTEIN CBG03693"/>
    <property type="match status" value="1"/>
</dbReference>
<evidence type="ECO:0000256" key="9">
    <source>
        <dbReference type="ARBA" id="ARBA00023065"/>
    </source>
</evidence>
<dbReference type="GO" id="GO:0005886">
    <property type="term" value="C:plasma membrane"/>
    <property type="evidence" value="ECO:0007669"/>
    <property type="project" value="TreeGrafter"/>
</dbReference>
<evidence type="ECO:0000256" key="1">
    <source>
        <dbReference type="ARBA" id="ARBA00004141"/>
    </source>
</evidence>
<organism evidence="15 16">
    <name type="scientific">Branchiostoma lanceolatum</name>
    <name type="common">Common lancelet</name>
    <name type="synonym">Amphioxus lanceolatum</name>
    <dbReference type="NCBI Taxonomy" id="7740"/>
    <lineage>
        <taxon>Eukaryota</taxon>
        <taxon>Metazoa</taxon>
        <taxon>Chordata</taxon>
        <taxon>Cephalochordata</taxon>
        <taxon>Leptocardii</taxon>
        <taxon>Amphioxiformes</taxon>
        <taxon>Branchiostomatidae</taxon>
        <taxon>Branchiostoma</taxon>
    </lineage>
</organism>
<evidence type="ECO:0000256" key="10">
    <source>
        <dbReference type="ARBA" id="ARBA00023136"/>
    </source>
</evidence>
<dbReference type="GO" id="GO:0030322">
    <property type="term" value="P:stabilization of membrane potential"/>
    <property type="evidence" value="ECO:0007669"/>
    <property type="project" value="TreeGrafter"/>
</dbReference>
<evidence type="ECO:0000313" key="16">
    <source>
        <dbReference type="Proteomes" id="UP000838412"/>
    </source>
</evidence>
<keyword evidence="11 12" id="KW-0407">Ion channel</keyword>
<evidence type="ECO:0000256" key="13">
    <source>
        <dbReference type="SAM" id="Phobius"/>
    </source>
</evidence>
<keyword evidence="16" id="KW-1185">Reference proteome</keyword>
<evidence type="ECO:0000256" key="3">
    <source>
        <dbReference type="ARBA" id="ARBA00022448"/>
    </source>
</evidence>
<keyword evidence="7" id="KW-0630">Potassium</keyword>
<feature type="transmembrane region" description="Helical" evidence="13">
    <location>
        <begin position="6"/>
        <end position="27"/>
    </location>
</feature>
<evidence type="ECO:0000256" key="12">
    <source>
        <dbReference type="RuleBase" id="RU003857"/>
    </source>
</evidence>
<dbReference type="InterPro" id="IPR003280">
    <property type="entry name" value="2pore_dom_K_chnl"/>
</dbReference>
<keyword evidence="10 13" id="KW-0472">Membrane</keyword>
<feature type="transmembrane region" description="Helical" evidence="13">
    <location>
        <begin position="300"/>
        <end position="319"/>
    </location>
</feature>
<evidence type="ECO:0000259" key="14">
    <source>
        <dbReference type="Pfam" id="PF07885"/>
    </source>
</evidence>
<dbReference type="InterPro" id="IPR003092">
    <property type="entry name" value="2pore_dom_K_chnl_TASK"/>
</dbReference>
<dbReference type="InterPro" id="IPR013099">
    <property type="entry name" value="K_chnl_dom"/>
</dbReference>
<dbReference type="PRINTS" id="PR01095">
    <property type="entry name" value="TASKCHANNEL"/>
</dbReference>
<keyword evidence="5 12" id="KW-0812">Transmembrane</keyword>
<dbReference type="GO" id="GO:0015271">
    <property type="term" value="F:outward rectifier potassium channel activity"/>
    <property type="evidence" value="ECO:0007669"/>
    <property type="project" value="TreeGrafter"/>
</dbReference>
<keyword evidence="4" id="KW-0633">Potassium transport</keyword>
<evidence type="ECO:0000256" key="2">
    <source>
        <dbReference type="ARBA" id="ARBA00006666"/>
    </source>
</evidence>
<dbReference type="GO" id="GO:0022841">
    <property type="term" value="F:potassium ion leak channel activity"/>
    <property type="evidence" value="ECO:0007669"/>
    <property type="project" value="TreeGrafter"/>
</dbReference>
<evidence type="ECO:0000256" key="11">
    <source>
        <dbReference type="ARBA" id="ARBA00023303"/>
    </source>
</evidence>
<dbReference type="OrthoDB" id="297496at2759"/>
<sequence>MSGRKIVALLVTFLLYLLLGGGVFHLLEEAEEIRLREEVFALQETLEGNDSEQALASLCSTASGNYTVDNIEGTSDVGGPCCVPQKSIQDILAYIEATVIWRLANLSENNNTCVHLEHLPIVVLSLDDVNKIIDVVSLAMERGLDPRSTPENNAPPRWSFWGACQFSVTLLTTIGYGSMAPSTPGGRVFCVLYGLFGIPLTAVLLGKIAHGLGGVALRLTDKINQLKPSWNKETVGMVVTAGLVVLGLIIFVLLPALTVSIIEEWVYLDALYFMFVSLSTIGFGDYIIGQSRDINYSIAYTLLVVLWILLGLAFLALIFDLISRSIEKVGEDKVADQHMIEEKGADEIGKVAGDCEIETVTGSVESMVSETTSL</sequence>
<feature type="transmembrane region" description="Helical" evidence="13">
    <location>
        <begin position="158"/>
        <end position="179"/>
    </location>
</feature>
<accession>A0A8J9ZG88</accession>
<feature type="domain" description="Potassium channel" evidence="14">
    <location>
        <begin position="248"/>
        <end position="326"/>
    </location>
</feature>
<evidence type="ECO:0000256" key="8">
    <source>
        <dbReference type="ARBA" id="ARBA00022989"/>
    </source>
</evidence>
<dbReference type="PRINTS" id="PR01333">
    <property type="entry name" value="2POREKCHANEL"/>
</dbReference>
<dbReference type="FunFam" id="1.10.287.70:FF:000383">
    <property type="entry name" value="Uncharacterized protein"/>
    <property type="match status" value="1"/>
</dbReference>
<dbReference type="Gene3D" id="1.10.287.70">
    <property type="match status" value="1"/>
</dbReference>
<evidence type="ECO:0000256" key="5">
    <source>
        <dbReference type="ARBA" id="ARBA00022692"/>
    </source>
</evidence>
<evidence type="ECO:0000256" key="7">
    <source>
        <dbReference type="ARBA" id="ARBA00022958"/>
    </source>
</evidence>
<feature type="domain" description="Potassium channel" evidence="14">
    <location>
        <begin position="153"/>
        <end position="209"/>
    </location>
</feature>
<gene>
    <name evidence="15" type="primary">KCNK10</name>
    <name evidence="15" type="ORF">BLAG_LOCUS13183</name>
</gene>
<feature type="transmembrane region" description="Helical" evidence="13">
    <location>
        <begin position="191"/>
        <end position="217"/>
    </location>
</feature>
<dbReference type="Pfam" id="PF07885">
    <property type="entry name" value="Ion_trans_2"/>
    <property type="match status" value="2"/>
</dbReference>
<dbReference type="PANTHER" id="PTHR11003">
    <property type="entry name" value="POTASSIUM CHANNEL, SUBFAMILY K"/>
    <property type="match status" value="1"/>
</dbReference>
<evidence type="ECO:0000313" key="15">
    <source>
        <dbReference type="EMBL" id="CAH1253380.1"/>
    </source>
</evidence>
<dbReference type="EMBL" id="OV696687">
    <property type="protein sequence ID" value="CAH1253380.1"/>
    <property type="molecule type" value="Genomic_DNA"/>
</dbReference>
<dbReference type="SUPFAM" id="SSF81324">
    <property type="entry name" value="Voltage-gated potassium channels"/>
    <property type="match status" value="2"/>
</dbReference>
<comment type="subcellular location">
    <subcellularLocation>
        <location evidence="1">Membrane</location>
        <topology evidence="1">Multi-pass membrane protein</topology>
    </subcellularLocation>
</comment>
<name>A0A8J9ZG88_BRALA</name>
<proteinExistence type="inferred from homology"/>
<keyword evidence="9 12" id="KW-0406">Ion transport</keyword>
<dbReference type="AlphaFoldDB" id="A0A8J9ZG88"/>
<dbReference type="Proteomes" id="UP000838412">
    <property type="component" value="Chromosome 2"/>
</dbReference>